<dbReference type="EMBL" id="JADIMC010000072">
    <property type="protein sequence ID" value="MBO8476604.1"/>
    <property type="molecule type" value="Genomic_DNA"/>
</dbReference>
<feature type="region of interest" description="Disordered" evidence="1">
    <location>
        <begin position="84"/>
        <end position="105"/>
    </location>
</feature>
<gene>
    <name evidence="2" type="ORF">IAB88_06390</name>
</gene>
<name>A0A9D9IR72_9BACT</name>
<organism evidence="2 3">
    <name type="scientific">Candidatus Limisoma faecipullorum</name>
    <dbReference type="NCBI Taxonomy" id="2840854"/>
    <lineage>
        <taxon>Bacteria</taxon>
        <taxon>Pseudomonadati</taxon>
        <taxon>Bacteroidota</taxon>
        <taxon>Bacteroidia</taxon>
        <taxon>Bacteroidales</taxon>
        <taxon>Candidatus Limisoma</taxon>
    </lineage>
</organism>
<dbReference type="Pfam" id="PF11950">
    <property type="entry name" value="DUF3467"/>
    <property type="match status" value="1"/>
</dbReference>
<reference evidence="2" key="1">
    <citation type="submission" date="2020-10" db="EMBL/GenBank/DDBJ databases">
        <authorList>
            <person name="Gilroy R."/>
        </authorList>
    </citation>
    <scope>NUCLEOTIDE SEQUENCE</scope>
    <source>
        <strain evidence="2">6919</strain>
    </source>
</reference>
<protein>
    <submittedName>
        <fullName evidence="2">DUF3467 domain-containing protein</fullName>
    </submittedName>
</protein>
<reference evidence="2" key="2">
    <citation type="journal article" date="2021" name="PeerJ">
        <title>Extensive microbial diversity within the chicken gut microbiome revealed by metagenomics and culture.</title>
        <authorList>
            <person name="Gilroy R."/>
            <person name="Ravi A."/>
            <person name="Getino M."/>
            <person name="Pursley I."/>
            <person name="Horton D.L."/>
            <person name="Alikhan N.F."/>
            <person name="Baker D."/>
            <person name="Gharbi K."/>
            <person name="Hall N."/>
            <person name="Watson M."/>
            <person name="Adriaenssens E.M."/>
            <person name="Foster-Nyarko E."/>
            <person name="Jarju S."/>
            <person name="Secka A."/>
            <person name="Antonio M."/>
            <person name="Oren A."/>
            <person name="Chaudhuri R.R."/>
            <person name="La Ragione R."/>
            <person name="Hildebrand F."/>
            <person name="Pallen M.J."/>
        </authorList>
    </citation>
    <scope>NUCLEOTIDE SEQUENCE</scope>
    <source>
        <strain evidence="2">6919</strain>
    </source>
</reference>
<comment type="caution">
    <text evidence="2">The sequence shown here is derived from an EMBL/GenBank/DDBJ whole genome shotgun (WGS) entry which is preliminary data.</text>
</comment>
<proteinExistence type="predicted"/>
<dbReference type="Proteomes" id="UP000823598">
    <property type="component" value="Unassembled WGS sequence"/>
</dbReference>
<evidence type="ECO:0000313" key="2">
    <source>
        <dbReference type="EMBL" id="MBO8476604.1"/>
    </source>
</evidence>
<dbReference type="AlphaFoldDB" id="A0A9D9IR72"/>
<evidence type="ECO:0000313" key="3">
    <source>
        <dbReference type="Proteomes" id="UP000823598"/>
    </source>
</evidence>
<accession>A0A9D9IR72</accession>
<sequence length="105" mass="11685">MENNDKKREIKIELTPEMASGKYANLAVISHSVNEFFMDFISVVPNSPQARVQSRIIMTPENAKTLLMALQDNLHKYEQTFGTIVPKGHNNPAGNPPFMPMGGQA</sequence>
<dbReference type="InterPro" id="IPR021857">
    <property type="entry name" value="DUF3467"/>
</dbReference>
<evidence type="ECO:0000256" key="1">
    <source>
        <dbReference type="SAM" id="MobiDB-lite"/>
    </source>
</evidence>